<accession>A0A4P7NVR3</accession>
<evidence type="ECO:0000256" key="1">
    <source>
        <dbReference type="SAM" id="MobiDB-lite"/>
    </source>
</evidence>
<feature type="compositionally biased region" description="Polar residues" evidence="1">
    <location>
        <begin position="53"/>
        <end position="65"/>
    </location>
</feature>
<organism evidence="2 3">
    <name type="scientific">Pyricularia oryzae</name>
    <name type="common">Rice blast fungus</name>
    <name type="synonym">Magnaporthe oryzae</name>
    <dbReference type="NCBI Taxonomy" id="318829"/>
    <lineage>
        <taxon>Eukaryota</taxon>
        <taxon>Fungi</taxon>
        <taxon>Dikarya</taxon>
        <taxon>Ascomycota</taxon>
        <taxon>Pezizomycotina</taxon>
        <taxon>Sordariomycetes</taxon>
        <taxon>Sordariomycetidae</taxon>
        <taxon>Magnaporthales</taxon>
        <taxon>Pyriculariaceae</taxon>
        <taxon>Pyricularia</taxon>
    </lineage>
</organism>
<feature type="region of interest" description="Disordered" evidence="1">
    <location>
        <begin position="1"/>
        <end position="30"/>
    </location>
</feature>
<gene>
    <name evidence="2" type="ORF">PoMZ_13555</name>
</gene>
<sequence length="120" mass="13174">MARHLSPHSRHRDPQLIASRLSGSAKRLGGRETCCTGKLSLELSVGVSKDTSRNSTSGDVTWATSDETKQHWGHHQAGSRPAAPASLNGRRQPRLSQFCAKHMTEYDDICSGGYEDWIKA</sequence>
<dbReference type="EMBL" id="CP034210">
    <property type="protein sequence ID" value="QBZ66573.1"/>
    <property type="molecule type" value="Genomic_DNA"/>
</dbReference>
<proteinExistence type="predicted"/>
<name>A0A4P7NVR3_PYROR</name>
<feature type="region of interest" description="Disordered" evidence="1">
    <location>
        <begin position="47"/>
        <end position="91"/>
    </location>
</feature>
<reference evidence="2 3" key="1">
    <citation type="journal article" date="2019" name="Mol. Biol. Evol.">
        <title>Blast fungal genomes show frequent chromosomal changes, gene gains and losses, and effector gene turnover.</title>
        <authorList>
            <person name="Gomez Luciano L.B."/>
            <person name="Jason Tsai I."/>
            <person name="Chuma I."/>
            <person name="Tosa Y."/>
            <person name="Chen Y.H."/>
            <person name="Li J.Y."/>
            <person name="Li M.Y."/>
            <person name="Jade Lu M.Y."/>
            <person name="Nakayashiki H."/>
            <person name="Li W.H."/>
        </authorList>
    </citation>
    <scope>NUCLEOTIDE SEQUENCE [LARGE SCALE GENOMIC DNA]</scope>
    <source>
        <strain evidence="2">MZ5-1-6</strain>
    </source>
</reference>
<protein>
    <submittedName>
        <fullName evidence="2">Uncharacterized protein</fullName>
    </submittedName>
</protein>
<evidence type="ECO:0000313" key="2">
    <source>
        <dbReference type="EMBL" id="QBZ66573.1"/>
    </source>
</evidence>
<evidence type="ECO:0000313" key="3">
    <source>
        <dbReference type="Proteomes" id="UP000294847"/>
    </source>
</evidence>
<dbReference type="Proteomes" id="UP000294847">
    <property type="component" value="Chromosome 7"/>
</dbReference>
<feature type="compositionally biased region" description="Basic residues" evidence="1">
    <location>
        <begin position="1"/>
        <end position="11"/>
    </location>
</feature>
<dbReference type="AlphaFoldDB" id="A0A4P7NVR3"/>